<reference evidence="11 12" key="1">
    <citation type="journal article" date="2017" name="Int. J. Parasitol.">
        <title>The genome of the protozoan parasite Cystoisospora suis and a reverse vaccinology approach to identify vaccine candidates.</title>
        <authorList>
            <person name="Palmieri N."/>
            <person name="Shrestha A."/>
            <person name="Ruttkowski B."/>
            <person name="Beck T."/>
            <person name="Vogl C."/>
            <person name="Tomley F."/>
            <person name="Blake D.P."/>
            <person name="Joachim A."/>
        </authorList>
    </citation>
    <scope>NUCLEOTIDE SEQUENCE [LARGE SCALE GENOMIC DNA]</scope>
    <source>
        <strain evidence="11 12">Wien I</strain>
    </source>
</reference>
<evidence type="ECO:0000256" key="9">
    <source>
        <dbReference type="SAM" id="MobiDB-lite"/>
    </source>
</evidence>
<dbReference type="NCBIfam" id="TIGR00218">
    <property type="entry name" value="manA"/>
    <property type="match status" value="1"/>
</dbReference>
<feature type="compositionally biased region" description="Basic and acidic residues" evidence="9">
    <location>
        <begin position="286"/>
        <end position="301"/>
    </location>
</feature>
<feature type="region of interest" description="Disordered" evidence="9">
    <location>
        <begin position="286"/>
        <end position="311"/>
    </location>
</feature>
<dbReference type="EC" id="5.3.1.8" evidence="5"/>
<dbReference type="Gene3D" id="2.60.120.10">
    <property type="entry name" value="Jelly Rolls"/>
    <property type="match status" value="1"/>
</dbReference>
<evidence type="ECO:0000256" key="6">
    <source>
        <dbReference type="ARBA" id="ARBA00022723"/>
    </source>
</evidence>
<evidence type="ECO:0000256" key="1">
    <source>
        <dbReference type="ARBA" id="ARBA00000757"/>
    </source>
</evidence>
<gene>
    <name evidence="11" type="ORF">CSUI_009124</name>
</gene>
<evidence type="ECO:0000313" key="12">
    <source>
        <dbReference type="Proteomes" id="UP000221165"/>
    </source>
</evidence>
<dbReference type="GO" id="GO:0009298">
    <property type="term" value="P:GDP-mannose biosynthetic process"/>
    <property type="evidence" value="ECO:0007669"/>
    <property type="project" value="UniProtKB-UniPathway"/>
</dbReference>
<organism evidence="11 12">
    <name type="scientific">Cystoisospora suis</name>
    <dbReference type="NCBI Taxonomy" id="483139"/>
    <lineage>
        <taxon>Eukaryota</taxon>
        <taxon>Sar</taxon>
        <taxon>Alveolata</taxon>
        <taxon>Apicomplexa</taxon>
        <taxon>Conoidasida</taxon>
        <taxon>Coccidia</taxon>
        <taxon>Eucoccidiorida</taxon>
        <taxon>Eimeriorina</taxon>
        <taxon>Sarcocystidae</taxon>
        <taxon>Cystoisospora</taxon>
    </lineage>
</organism>
<keyword evidence="8 11" id="KW-0413">Isomerase</keyword>
<comment type="pathway">
    <text evidence="3">Nucleotide-sugar biosynthesis; GDP-alpha-D-mannose biosynthesis; alpha-D-mannose 1-phosphate from D-fructose 6-phosphate: step 1/2.</text>
</comment>
<dbReference type="SUPFAM" id="SSF51182">
    <property type="entry name" value="RmlC-like cupins"/>
    <property type="match status" value="1"/>
</dbReference>
<dbReference type="Pfam" id="PF20511">
    <property type="entry name" value="PMI_typeI_cat"/>
    <property type="match status" value="1"/>
</dbReference>
<dbReference type="InterPro" id="IPR001250">
    <property type="entry name" value="Man6P_Isoase-1"/>
</dbReference>
<evidence type="ECO:0000256" key="2">
    <source>
        <dbReference type="ARBA" id="ARBA00001947"/>
    </source>
</evidence>
<dbReference type="RefSeq" id="XP_067918784.1">
    <property type="nucleotide sequence ID" value="XM_068069243.1"/>
</dbReference>
<comment type="caution">
    <text evidence="11">The sequence shown here is derived from an EMBL/GenBank/DDBJ whole genome shotgun (WGS) entry which is preliminary data.</text>
</comment>
<dbReference type="GeneID" id="94432454"/>
<dbReference type="EMBL" id="MIGC01005307">
    <property type="protein sequence ID" value="PHJ17059.1"/>
    <property type="molecule type" value="Genomic_DNA"/>
</dbReference>
<dbReference type="Gene3D" id="1.10.441.10">
    <property type="entry name" value="Phosphomannose Isomerase, domain 2"/>
    <property type="match status" value="1"/>
</dbReference>
<accession>A0A2C6KIX4</accession>
<dbReference type="GO" id="GO:0004476">
    <property type="term" value="F:mannose-6-phosphate isomerase activity"/>
    <property type="evidence" value="ECO:0007669"/>
    <property type="project" value="UniProtKB-EC"/>
</dbReference>
<dbReference type="VEuPathDB" id="ToxoDB:CSUI_009124"/>
<evidence type="ECO:0000256" key="3">
    <source>
        <dbReference type="ARBA" id="ARBA00004666"/>
    </source>
</evidence>
<dbReference type="OrthoDB" id="6605218at2759"/>
<proteinExistence type="inferred from homology"/>
<feature type="region of interest" description="Disordered" evidence="9">
    <location>
        <begin position="128"/>
        <end position="149"/>
    </location>
</feature>
<keyword evidence="7" id="KW-0862">Zinc</keyword>
<sequence>MTLLSQLGGACGTRGLMLGEGCDHGVSPLAVQLVPFVQHYAWGMPADEALVHSLFTASTVLTVDSTRSAELDSSTTDPGASGGKPSPVGPFAELWMGAHPSGMNRVGGVFWGAATKLEEEGGCLQGPQSGVHAGAGVGSKGTPHARQSISGDSADEICFGYEGTGSTSLQGLALPEFISRFPCFMGGENNLPFLFKVLSVKKPLSIQTHPDRQLAEILHRRHPDHFPDSNHKPECAIAVGSFEVLCGFRRVEEVVFFLQNTPELLEAVGGDSFLNESGARDLIKERMKKSEPVSQPGERRQAPGVSSQENRRACGNAEAELLKSIFCRILTMSELTVKSTLCALVERLKISTKNGDTSNEKPRAMESEEDYDMALRTANDVALRLYAAHGSDVGVFAAYFLNYIRLSSGQGVFVGPNVPHCYIAGQCLECMANSDNVIRGGLTPKYKDVELLLSSLRFDLQGPYGVLSPEPAFLPATTQGSVGTSVVAYDPHVEDLTEFRIYKLRAQRGYPLENCGDILRRAPGMVLVLSCPCPALLHVTRGDEDARIPLHFGQVLFVSAGSTLSLQTEETEQTAGDLSHSAASSSKALAAAEAQRQSRLDTLLAADDKDSVLLFLITFGYHVVGES</sequence>
<dbReference type="InterPro" id="IPR016305">
    <property type="entry name" value="Mannose-6-P_Isomerase"/>
</dbReference>
<dbReference type="PANTHER" id="PTHR10309">
    <property type="entry name" value="MANNOSE-6-PHOSPHATE ISOMERASE"/>
    <property type="match status" value="1"/>
</dbReference>
<dbReference type="AlphaFoldDB" id="A0A2C6KIX4"/>
<protein>
    <recommendedName>
        <fullName evidence="5">mannose-6-phosphate isomerase</fullName>
        <ecNumber evidence="5">5.3.1.8</ecNumber>
    </recommendedName>
</protein>
<comment type="similarity">
    <text evidence="4">Belongs to the mannose-6-phosphate isomerase type 1 family.</text>
</comment>
<evidence type="ECO:0000313" key="11">
    <source>
        <dbReference type="EMBL" id="PHJ17059.1"/>
    </source>
</evidence>
<dbReference type="InterPro" id="IPR011051">
    <property type="entry name" value="RmlC_Cupin_sf"/>
</dbReference>
<comment type="cofactor">
    <cofactor evidence="2">
        <name>Zn(2+)</name>
        <dbReference type="ChEBI" id="CHEBI:29105"/>
    </cofactor>
</comment>
<dbReference type="Proteomes" id="UP000221165">
    <property type="component" value="Unassembled WGS sequence"/>
</dbReference>
<evidence type="ECO:0000256" key="4">
    <source>
        <dbReference type="ARBA" id="ARBA00010772"/>
    </source>
</evidence>
<evidence type="ECO:0000259" key="10">
    <source>
        <dbReference type="Pfam" id="PF20511"/>
    </source>
</evidence>
<dbReference type="GO" id="GO:0008270">
    <property type="term" value="F:zinc ion binding"/>
    <property type="evidence" value="ECO:0007669"/>
    <property type="project" value="InterPro"/>
</dbReference>
<feature type="compositionally biased region" description="Polar residues" evidence="9">
    <location>
        <begin position="67"/>
        <end position="78"/>
    </location>
</feature>
<feature type="region of interest" description="Disordered" evidence="9">
    <location>
        <begin position="67"/>
        <end position="89"/>
    </location>
</feature>
<comment type="catalytic activity">
    <reaction evidence="1">
        <text>D-mannose 6-phosphate = D-fructose 6-phosphate</text>
        <dbReference type="Rhea" id="RHEA:12356"/>
        <dbReference type="ChEBI" id="CHEBI:58735"/>
        <dbReference type="ChEBI" id="CHEBI:61527"/>
        <dbReference type="EC" id="5.3.1.8"/>
    </reaction>
</comment>
<feature type="domain" description="Phosphomannose isomerase type I catalytic" evidence="10">
    <location>
        <begin position="188"/>
        <end position="250"/>
    </location>
</feature>
<dbReference type="CDD" id="cd07011">
    <property type="entry name" value="cupin_PMI_type_I_N"/>
    <property type="match status" value="1"/>
</dbReference>
<evidence type="ECO:0000256" key="8">
    <source>
        <dbReference type="ARBA" id="ARBA00023235"/>
    </source>
</evidence>
<keyword evidence="12" id="KW-1185">Reference proteome</keyword>
<dbReference type="InterPro" id="IPR046457">
    <property type="entry name" value="PMI_typeI_cat"/>
</dbReference>
<evidence type="ECO:0000256" key="7">
    <source>
        <dbReference type="ARBA" id="ARBA00022833"/>
    </source>
</evidence>
<evidence type="ECO:0000256" key="5">
    <source>
        <dbReference type="ARBA" id="ARBA00011956"/>
    </source>
</evidence>
<name>A0A2C6KIX4_9APIC</name>
<dbReference type="GO" id="GO:0005829">
    <property type="term" value="C:cytosol"/>
    <property type="evidence" value="ECO:0007669"/>
    <property type="project" value="TreeGrafter"/>
</dbReference>
<dbReference type="InterPro" id="IPR014710">
    <property type="entry name" value="RmlC-like_jellyroll"/>
</dbReference>
<dbReference type="PANTHER" id="PTHR10309:SF0">
    <property type="entry name" value="MANNOSE-6-PHOSPHATE ISOMERASE"/>
    <property type="match status" value="1"/>
</dbReference>
<dbReference type="GO" id="GO:0005975">
    <property type="term" value="P:carbohydrate metabolic process"/>
    <property type="evidence" value="ECO:0007669"/>
    <property type="project" value="InterPro"/>
</dbReference>
<dbReference type="UniPathway" id="UPA00126">
    <property type="reaction ID" value="UER00423"/>
</dbReference>
<keyword evidence="6" id="KW-0479">Metal-binding</keyword>